<accession>A0A9Q1BGC9</accession>
<dbReference type="OrthoDB" id="2019149at2759"/>
<keyword evidence="1" id="KW-0472">Membrane</keyword>
<proteinExistence type="predicted"/>
<evidence type="ECO:0000313" key="2">
    <source>
        <dbReference type="EMBL" id="KAJ8023627.1"/>
    </source>
</evidence>
<feature type="transmembrane region" description="Helical" evidence="1">
    <location>
        <begin position="147"/>
        <end position="175"/>
    </location>
</feature>
<evidence type="ECO:0000313" key="3">
    <source>
        <dbReference type="Proteomes" id="UP001152320"/>
    </source>
</evidence>
<keyword evidence="3" id="KW-1185">Reference proteome</keyword>
<feature type="transmembrane region" description="Helical" evidence="1">
    <location>
        <begin position="103"/>
        <end position="127"/>
    </location>
</feature>
<evidence type="ECO:0000256" key="1">
    <source>
        <dbReference type="SAM" id="Phobius"/>
    </source>
</evidence>
<comment type="caution">
    <text evidence="2">The sequence shown here is derived from an EMBL/GenBank/DDBJ whole genome shotgun (WGS) entry which is preliminary data.</text>
</comment>
<dbReference type="AlphaFoldDB" id="A0A9Q1BGC9"/>
<name>A0A9Q1BGC9_HOLLE</name>
<feature type="transmembrane region" description="Helical" evidence="1">
    <location>
        <begin position="41"/>
        <end position="69"/>
    </location>
</feature>
<dbReference type="Proteomes" id="UP001152320">
    <property type="component" value="Chromosome 19"/>
</dbReference>
<sequence>MRPTTAQPEVWGNNCNPCAAPGVFQNSTPAGGKLWGSSVRLLMGIAQIICGVIELALGTAVICVPTRYYDDMDNVGWGIWTGVFAIVTGFLGVFSLRMQCMVIAYMVCSIIAAVMGAGSCIYAGIGAGEISYEVHYHYDYSYPRANMPLYIVMCITFFVQMVTSIIGASFTCGALSCRRNQTERIVYYTLQPMPLQHIPAPPYTVNALPNCPAFETTAQSPT</sequence>
<dbReference type="InterPro" id="IPR030417">
    <property type="entry name" value="MS4A"/>
</dbReference>
<reference evidence="2" key="1">
    <citation type="submission" date="2021-10" db="EMBL/GenBank/DDBJ databases">
        <title>Tropical sea cucumber genome reveals ecological adaptation and Cuvierian tubules defense mechanism.</title>
        <authorList>
            <person name="Chen T."/>
        </authorList>
    </citation>
    <scope>NUCLEOTIDE SEQUENCE</scope>
    <source>
        <strain evidence="2">Nanhai2018</strain>
        <tissue evidence="2">Muscle</tissue>
    </source>
</reference>
<dbReference type="EMBL" id="JAIZAY010000019">
    <property type="protein sequence ID" value="KAJ8023627.1"/>
    <property type="molecule type" value="Genomic_DNA"/>
</dbReference>
<keyword evidence="1" id="KW-0812">Transmembrane</keyword>
<feature type="transmembrane region" description="Helical" evidence="1">
    <location>
        <begin position="75"/>
        <end position="96"/>
    </location>
</feature>
<keyword evidence="1" id="KW-1133">Transmembrane helix</keyword>
<dbReference type="PANTHER" id="PTHR23320:SF165">
    <property type="entry name" value="MARVEL DOMAIN-CONTAINING PROTEIN"/>
    <property type="match status" value="1"/>
</dbReference>
<protein>
    <submittedName>
        <fullName evidence="2">Uncharacterized protein</fullName>
    </submittedName>
</protein>
<gene>
    <name evidence="2" type="ORF">HOLleu_36118</name>
</gene>
<organism evidence="2 3">
    <name type="scientific">Holothuria leucospilota</name>
    <name type="common">Black long sea cucumber</name>
    <name type="synonym">Mertensiothuria leucospilota</name>
    <dbReference type="NCBI Taxonomy" id="206669"/>
    <lineage>
        <taxon>Eukaryota</taxon>
        <taxon>Metazoa</taxon>
        <taxon>Echinodermata</taxon>
        <taxon>Eleutherozoa</taxon>
        <taxon>Echinozoa</taxon>
        <taxon>Holothuroidea</taxon>
        <taxon>Aspidochirotacea</taxon>
        <taxon>Aspidochirotida</taxon>
        <taxon>Holothuriidae</taxon>
        <taxon>Holothuria</taxon>
    </lineage>
</organism>
<dbReference type="PANTHER" id="PTHR23320">
    <property type="entry name" value="MEMBRANE-SPANNING 4-DOMAINS SUBFAMILY A MS4A -RELATED"/>
    <property type="match status" value="1"/>
</dbReference>